<dbReference type="Pfam" id="PF00682">
    <property type="entry name" value="HMGL-like"/>
    <property type="match status" value="1"/>
</dbReference>
<dbReference type="PROSITE" id="PS01062">
    <property type="entry name" value="HMG_COA_LYASE"/>
    <property type="match status" value="1"/>
</dbReference>
<accession>A0A0K6GC46</accession>
<feature type="domain" description="Pyruvate carboxyltransferase" evidence="7">
    <location>
        <begin position="46"/>
        <end position="325"/>
    </location>
</feature>
<evidence type="ECO:0000256" key="4">
    <source>
        <dbReference type="ARBA" id="ARBA00022723"/>
    </source>
</evidence>
<dbReference type="InterPro" id="IPR013785">
    <property type="entry name" value="Aldolase_TIM"/>
</dbReference>
<gene>
    <name evidence="8" type="ORF">RSOLAG22IIIB_02052</name>
</gene>
<evidence type="ECO:0000256" key="5">
    <source>
        <dbReference type="ARBA" id="ARBA00023239"/>
    </source>
</evidence>
<dbReference type="PANTHER" id="PTHR42738">
    <property type="entry name" value="HYDROXYMETHYLGLUTARYL-COA LYASE"/>
    <property type="match status" value="1"/>
</dbReference>
<dbReference type="AlphaFoldDB" id="A0A0K6GC46"/>
<dbReference type="UniPathway" id="UPA00896">
    <property type="reaction ID" value="UER00863"/>
</dbReference>
<sequence>MPTAKPELVVTRLNDATTMTACRVLAARLASRGYASIAPASANKFIKIVEVGPRDGLQNEPTAIPQEVKVELINRLGAAGAKIIEAGSFVSPKWVPQMAGTAQVIQHMNRLPDVRYPVLVPNMKGLDTLLELLATTKVDATAQPLTNEIAVFTAASDGFNKANTNATVKESLERLAPVVRKALENNLHVRGYVSTVITCPYDGTTDPKRVREVTNELVQMGCYEVSLGDTVGTGTPESMQKMLNEVMKDTKPELLAAHNHDTFGMGVANVMTAVEAGVRTVDSSVAGLGGCPYSPGATGNVATEDVVHALHGCGYQTGIDIHQLVRVGAWISNQLKRNNSSRAGVAYLAKEMRGKGGREVKSLE</sequence>
<dbReference type="Proteomes" id="UP000044841">
    <property type="component" value="Unassembled WGS sequence"/>
</dbReference>
<keyword evidence="4" id="KW-0479">Metal-binding</keyword>
<dbReference type="InterPro" id="IPR000891">
    <property type="entry name" value="PYR_CT"/>
</dbReference>
<dbReference type="GO" id="GO:0046872">
    <property type="term" value="F:metal ion binding"/>
    <property type="evidence" value="ECO:0007669"/>
    <property type="project" value="UniProtKB-KW"/>
</dbReference>
<organism evidence="8 9">
    <name type="scientific">Rhizoctonia solani</name>
    <dbReference type="NCBI Taxonomy" id="456999"/>
    <lineage>
        <taxon>Eukaryota</taxon>
        <taxon>Fungi</taxon>
        <taxon>Dikarya</taxon>
        <taxon>Basidiomycota</taxon>
        <taxon>Agaricomycotina</taxon>
        <taxon>Agaricomycetes</taxon>
        <taxon>Cantharellales</taxon>
        <taxon>Ceratobasidiaceae</taxon>
        <taxon>Rhizoctonia</taxon>
    </lineage>
</organism>
<dbReference type="PANTHER" id="PTHR42738:SF7">
    <property type="entry name" value="HYDROXYMETHYLGLUTARYL-COA LYASE"/>
    <property type="match status" value="1"/>
</dbReference>
<evidence type="ECO:0000259" key="7">
    <source>
        <dbReference type="PROSITE" id="PS50991"/>
    </source>
</evidence>
<proteinExistence type="inferred from homology"/>
<name>A0A0K6GC46_9AGAM</name>
<dbReference type="CDD" id="cd07938">
    <property type="entry name" value="DRE_TIM_HMGL"/>
    <property type="match status" value="1"/>
</dbReference>
<evidence type="ECO:0000313" key="9">
    <source>
        <dbReference type="Proteomes" id="UP000044841"/>
    </source>
</evidence>
<protein>
    <recommendedName>
        <fullName evidence="3">hydroxymethylglutaryl-CoA lyase</fullName>
        <ecNumber evidence="3">4.1.3.4</ecNumber>
    </recommendedName>
</protein>
<evidence type="ECO:0000256" key="3">
    <source>
        <dbReference type="ARBA" id="ARBA00012910"/>
    </source>
</evidence>
<dbReference type="PROSITE" id="PS50991">
    <property type="entry name" value="PYR_CT"/>
    <property type="match status" value="1"/>
</dbReference>
<comment type="similarity">
    <text evidence="2">Belongs to the HMG-CoA lyase family.</text>
</comment>
<dbReference type="InterPro" id="IPR043594">
    <property type="entry name" value="HMGL"/>
</dbReference>
<dbReference type="FunFam" id="3.20.20.70:FF:000201">
    <property type="entry name" value="Hydroxymethylglutaryl-CoA lyase"/>
    <property type="match status" value="1"/>
</dbReference>
<dbReference type="Gene3D" id="3.20.20.70">
    <property type="entry name" value="Aldolase class I"/>
    <property type="match status" value="1"/>
</dbReference>
<dbReference type="EC" id="4.1.3.4" evidence="3"/>
<evidence type="ECO:0000256" key="1">
    <source>
        <dbReference type="ARBA" id="ARBA00005143"/>
    </source>
</evidence>
<dbReference type="EMBL" id="CYGV01001622">
    <property type="protein sequence ID" value="CUA76045.1"/>
    <property type="molecule type" value="Genomic_DNA"/>
</dbReference>
<keyword evidence="9" id="KW-1185">Reference proteome</keyword>
<evidence type="ECO:0000256" key="6">
    <source>
        <dbReference type="ARBA" id="ARBA00049877"/>
    </source>
</evidence>
<dbReference type="GO" id="GO:0006552">
    <property type="term" value="P:L-leucine catabolic process"/>
    <property type="evidence" value="ECO:0007669"/>
    <property type="project" value="TreeGrafter"/>
</dbReference>
<reference evidence="8 9" key="1">
    <citation type="submission" date="2015-07" db="EMBL/GenBank/DDBJ databases">
        <authorList>
            <person name="Noorani M."/>
        </authorList>
    </citation>
    <scope>NUCLEOTIDE SEQUENCE [LARGE SCALE GENOMIC DNA]</scope>
    <source>
        <strain evidence="8">BBA 69670</strain>
    </source>
</reference>
<evidence type="ECO:0000313" key="8">
    <source>
        <dbReference type="EMBL" id="CUA76045.1"/>
    </source>
</evidence>
<dbReference type="GO" id="GO:0046951">
    <property type="term" value="P:ketone body biosynthetic process"/>
    <property type="evidence" value="ECO:0007669"/>
    <property type="project" value="TreeGrafter"/>
</dbReference>
<dbReference type="GO" id="GO:0004419">
    <property type="term" value="F:hydroxymethylglutaryl-CoA lyase activity"/>
    <property type="evidence" value="ECO:0007669"/>
    <property type="project" value="UniProtKB-EC"/>
</dbReference>
<dbReference type="InterPro" id="IPR000138">
    <property type="entry name" value="HMG_CoA_lyase_AS"/>
</dbReference>
<comment type="pathway">
    <text evidence="1">Metabolic intermediate metabolism; (S)-3-hydroxy-3-methylglutaryl-CoA degradation; acetoacetate from (S)-3-hydroxy-3-methylglutaryl-CoA: step 1/1.</text>
</comment>
<comment type="catalytic activity">
    <reaction evidence="6">
        <text>(3S)-3-hydroxy-3-methylglutaryl-CoA = acetoacetate + acetyl-CoA</text>
        <dbReference type="Rhea" id="RHEA:24404"/>
        <dbReference type="ChEBI" id="CHEBI:13705"/>
        <dbReference type="ChEBI" id="CHEBI:43074"/>
        <dbReference type="ChEBI" id="CHEBI:57288"/>
        <dbReference type="EC" id="4.1.3.4"/>
    </reaction>
</comment>
<dbReference type="NCBIfam" id="NF004283">
    <property type="entry name" value="PRK05692.1"/>
    <property type="match status" value="1"/>
</dbReference>
<evidence type="ECO:0000256" key="2">
    <source>
        <dbReference type="ARBA" id="ARBA00009405"/>
    </source>
</evidence>
<dbReference type="SUPFAM" id="SSF51569">
    <property type="entry name" value="Aldolase"/>
    <property type="match status" value="1"/>
</dbReference>
<keyword evidence="5 8" id="KW-0456">Lyase</keyword>